<feature type="non-terminal residue" evidence="1">
    <location>
        <position position="149"/>
    </location>
</feature>
<protein>
    <submittedName>
        <fullName evidence="1">LORF2 protein</fullName>
    </submittedName>
</protein>
<gene>
    <name evidence="1" type="primary">Pol_452</name>
    <name evidence="1" type="ORF">FOF47_R05720</name>
</gene>
<proteinExistence type="predicted"/>
<feature type="non-terminal residue" evidence="1">
    <location>
        <position position="1"/>
    </location>
</feature>
<accession>A0A6G1AIF3</accession>
<name>A0A6G1AIF3_CROCR</name>
<keyword evidence="2" id="KW-1185">Reference proteome</keyword>
<dbReference type="EMBL" id="VOAJ01005140">
    <property type="protein sequence ID" value="KAF0875387.1"/>
    <property type="molecule type" value="Genomic_DNA"/>
</dbReference>
<evidence type="ECO:0000313" key="2">
    <source>
        <dbReference type="Proteomes" id="UP000475037"/>
    </source>
</evidence>
<comment type="caution">
    <text evidence="1">The sequence shown here is derived from an EMBL/GenBank/DDBJ whole genome shotgun (WGS) entry which is preliminary data.</text>
</comment>
<evidence type="ECO:0000313" key="1">
    <source>
        <dbReference type="EMBL" id="KAF0875387.1"/>
    </source>
</evidence>
<reference evidence="1 2" key="1">
    <citation type="submission" date="2019-11" db="EMBL/GenBank/DDBJ databases">
        <authorList>
            <person name="Yang C."/>
            <person name="Li F."/>
        </authorList>
    </citation>
    <scope>NUCLEOTIDE SEQUENCE [LARGE SCALE GENOMIC DNA]</scope>
    <source>
        <strain evidence="1">KB4526</strain>
        <tissue evidence="1">Muscle</tissue>
    </source>
</reference>
<dbReference type="AlphaFoldDB" id="A0A6G1AIF3"/>
<organism evidence="1 2">
    <name type="scientific">Crocuta crocuta</name>
    <name type="common">Spotted hyena</name>
    <dbReference type="NCBI Taxonomy" id="9678"/>
    <lineage>
        <taxon>Eukaryota</taxon>
        <taxon>Metazoa</taxon>
        <taxon>Chordata</taxon>
        <taxon>Craniata</taxon>
        <taxon>Vertebrata</taxon>
        <taxon>Euteleostomi</taxon>
        <taxon>Mammalia</taxon>
        <taxon>Eutheria</taxon>
        <taxon>Laurasiatheria</taxon>
        <taxon>Carnivora</taxon>
        <taxon>Feliformia</taxon>
        <taxon>Hyaenidae</taxon>
        <taxon>Crocuta</taxon>
    </lineage>
</organism>
<sequence length="149" mass="17609">GCGVTGTFLHCCWECIMVQPLWKTFWQFFTKPNMFLSYDPAITFLAIIQRIIKLMFTQKPAHNVYSSFIHNLLSSIAKLWKEAKCPLTAEWIKKIHTHTHTHTHTMKYYSAIKKNEILPFATTWMELECIMLSEIRQSEKEIYDFTRGI</sequence>
<dbReference type="Proteomes" id="UP000475037">
    <property type="component" value="Unassembled WGS sequence"/>
</dbReference>